<dbReference type="AlphaFoldDB" id="A0A1F4W0U1"/>
<organism evidence="1 2">
    <name type="scientific">candidate division WWE3 bacterium RIFOXYA2_FULL_46_9</name>
    <dbReference type="NCBI Taxonomy" id="1802636"/>
    <lineage>
        <taxon>Bacteria</taxon>
        <taxon>Katanobacteria</taxon>
    </lineage>
</organism>
<gene>
    <name evidence="1" type="ORF">A2264_03840</name>
</gene>
<protein>
    <submittedName>
        <fullName evidence="1">Uncharacterized protein</fullName>
    </submittedName>
</protein>
<dbReference type="Proteomes" id="UP000176614">
    <property type="component" value="Unassembled WGS sequence"/>
</dbReference>
<accession>A0A1F4W0U1</accession>
<name>A0A1F4W0U1_UNCKA</name>
<evidence type="ECO:0000313" key="2">
    <source>
        <dbReference type="Proteomes" id="UP000176614"/>
    </source>
</evidence>
<evidence type="ECO:0000313" key="1">
    <source>
        <dbReference type="EMBL" id="OGC63042.1"/>
    </source>
</evidence>
<sequence>MVIKDMKKNEFKKGQALLFVLVAVSVAMVVGVSISNRTLSSVKRTTTSDTYSRVLGAAEGCIERAVVLPLVEVDNLVESGATSSECSQAFGAGSGVVATVDGSACVLPYKAASENLTLQAEAKFETLSNQNPFETTLAEGKMTEVSLEGYTANSVDLCWNNPTTAISVVVYNAANVVRTGYQIGDIGLPTSSFLSTDHSLSGFQCKTVNFSTLGAPTPYGMRLRALYEGSLIRVYPVAPATVMPNQGFRVICKGYLSGSESQSISKEITAVRSNPSMPSVFDYGLYSHEGSVQ</sequence>
<dbReference type="EMBL" id="MEVT01000009">
    <property type="protein sequence ID" value="OGC63042.1"/>
    <property type="molecule type" value="Genomic_DNA"/>
</dbReference>
<reference evidence="1 2" key="1">
    <citation type="journal article" date="2016" name="Nat. Commun.">
        <title>Thousands of microbial genomes shed light on interconnected biogeochemical processes in an aquifer system.</title>
        <authorList>
            <person name="Anantharaman K."/>
            <person name="Brown C.T."/>
            <person name="Hug L.A."/>
            <person name="Sharon I."/>
            <person name="Castelle C.J."/>
            <person name="Probst A.J."/>
            <person name="Thomas B.C."/>
            <person name="Singh A."/>
            <person name="Wilkins M.J."/>
            <person name="Karaoz U."/>
            <person name="Brodie E.L."/>
            <person name="Williams K.H."/>
            <person name="Hubbard S.S."/>
            <person name="Banfield J.F."/>
        </authorList>
    </citation>
    <scope>NUCLEOTIDE SEQUENCE [LARGE SCALE GENOMIC DNA]</scope>
</reference>
<proteinExistence type="predicted"/>
<comment type="caution">
    <text evidence="1">The sequence shown here is derived from an EMBL/GenBank/DDBJ whole genome shotgun (WGS) entry which is preliminary data.</text>
</comment>